<proteinExistence type="predicted"/>
<organism evidence="1 2">
    <name type="scientific">Lactobacillus hominis DSM 23910 = CRBIP 24.179</name>
    <dbReference type="NCBI Taxonomy" id="1423758"/>
    <lineage>
        <taxon>Bacteria</taxon>
        <taxon>Bacillati</taxon>
        <taxon>Bacillota</taxon>
        <taxon>Bacilli</taxon>
        <taxon>Lactobacillales</taxon>
        <taxon>Lactobacillaceae</taxon>
        <taxon>Lactobacillus</taxon>
    </lineage>
</organism>
<accession>I7JV09</accession>
<dbReference type="PATRIC" id="fig|1423758.3.peg.1102"/>
<gene>
    <name evidence="1" type="ORF">BN55_01535</name>
</gene>
<sequence>MDYAPQYAPFQMQEIKRQRNQDNFEKIKRSDPKAIVINIPPYQAIISQYGDEFDYGFTSVNQFLKWRINQLGSLDNLAQEMGYGSSERVDFITDLTNYGDDLERFVIDCYNADRIEDL</sequence>
<dbReference type="STRING" id="1423758.FC41_GL001091"/>
<dbReference type="Proteomes" id="UP000009320">
    <property type="component" value="Unassembled WGS sequence"/>
</dbReference>
<keyword evidence="2" id="KW-1185">Reference proteome</keyword>
<dbReference type="RefSeq" id="WP_008470977.1">
    <property type="nucleotide sequence ID" value="NZ_AYZP01000002.1"/>
</dbReference>
<comment type="caution">
    <text evidence="1">The sequence shown here is derived from an EMBL/GenBank/DDBJ whole genome shotgun (WGS) entry which is preliminary data.</text>
</comment>
<reference evidence="1 2" key="1">
    <citation type="submission" date="2012-06" db="EMBL/GenBank/DDBJ databases">
        <title>Draft Genome Sequence of Lactobacillus hominis Strain CRBIP 24.179T, isolated from human intestine.</title>
        <authorList>
            <person name="Cousin S."/>
            <person name="Ma L."/>
            <person name="Bizet C."/>
            <person name="Loux V."/>
            <person name="Bouchier C."/>
            <person name="Clermont D."/>
            <person name="Creno S."/>
        </authorList>
    </citation>
    <scope>NUCLEOTIDE SEQUENCE [LARGE SCALE GENOMIC DNA]</scope>
    <source>
        <strain evidence="2">CRBIP 24.179T</strain>
    </source>
</reference>
<dbReference type="OrthoDB" id="2326893at2"/>
<name>I7JV09_9LACO</name>
<evidence type="ECO:0000313" key="1">
    <source>
        <dbReference type="EMBL" id="CCI82016.1"/>
    </source>
</evidence>
<dbReference type="eggNOG" id="ENOG5030AQV">
    <property type="taxonomic scope" value="Bacteria"/>
</dbReference>
<dbReference type="EMBL" id="CAKE01000012">
    <property type="protein sequence ID" value="CCI82016.1"/>
    <property type="molecule type" value="Genomic_DNA"/>
</dbReference>
<dbReference type="GeneID" id="82847236"/>
<protein>
    <submittedName>
        <fullName evidence="1">Uncharacterized protein</fullName>
    </submittedName>
</protein>
<dbReference type="AlphaFoldDB" id="I7JV09"/>
<evidence type="ECO:0000313" key="2">
    <source>
        <dbReference type="Proteomes" id="UP000009320"/>
    </source>
</evidence>